<proteinExistence type="predicted"/>
<evidence type="ECO:0000313" key="2">
    <source>
        <dbReference type="Proteomes" id="UP001211173"/>
    </source>
</evidence>
<organism evidence="1 2">
    <name type="scientific">Flavonifractor plautii</name>
    <name type="common">Fusobacterium plautii</name>
    <dbReference type="NCBI Taxonomy" id="292800"/>
    <lineage>
        <taxon>Bacteria</taxon>
        <taxon>Bacillati</taxon>
        <taxon>Bacillota</taxon>
        <taxon>Clostridia</taxon>
        <taxon>Eubacteriales</taxon>
        <taxon>Oscillospiraceae</taxon>
        <taxon>Flavonifractor</taxon>
    </lineage>
</organism>
<sequence length="27" mass="2992">MGVEIPAHEVPILQKKMIKATIRAEGM</sequence>
<protein>
    <submittedName>
        <fullName evidence="1">Uncharacterized protein</fullName>
    </submittedName>
</protein>
<dbReference type="AlphaFoldDB" id="A0AAW6CKY2"/>
<name>A0AAW6CKY2_FLAPL</name>
<dbReference type="Proteomes" id="UP001211173">
    <property type="component" value="Unassembled WGS sequence"/>
</dbReference>
<accession>A0AAW6CKY2</accession>
<dbReference type="EMBL" id="JAQLWV010000042">
    <property type="protein sequence ID" value="MDB7935371.1"/>
    <property type="molecule type" value="Genomic_DNA"/>
</dbReference>
<reference evidence="1" key="1">
    <citation type="submission" date="2023-01" db="EMBL/GenBank/DDBJ databases">
        <title>Human gut microbiome strain richness.</title>
        <authorList>
            <person name="Chen-Liaw A."/>
        </authorList>
    </citation>
    <scope>NUCLEOTIDE SEQUENCE</scope>
    <source>
        <strain evidence="1">1001287st1_F4_1001285I_161205</strain>
    </source>
</reference>
<evidence type="ECO:0000313" key="1">
    <source>
        <dbReference type="EMBL" id="MDB7935371.1"/>
    </source>
</evidence>
<gene>
    <name evidence="1" type="ORF">PNE06_19985</name>
</gene>
<comment type="caution">
    <text evidence="1">The sequence shown here is derived from an EMBL/GenBank/DDBJ whole genome shotgun (WGS) entry which is preliminary data.</text>
</comment>